<protein>
    <recommendedName>
        <fullName evidence="3">Glutamine synthetase</fullName>
    </recommendedName>
</protein>
<proteinExistence type="predicted"/>
<name>A0A1G9NFI3_9RHOB</name>
<sequence>MALFEIVTMTDDSGMSRVVTDDLAAWVENMGTEITGLETRTRLRPELQGQPKIAGFVGPCWGGLPETGEPIIRYEDRGTYAALSQ</sequence>
<evidence type="ECO:0000313" key="2">
    <source>
        <dbReference type="Proteomes" id="UP000199555"/>
    </source>
</evidence>
<dbReference type="EMBL" id="FNGE01000030">
    <property type="protein sequence ID" value="SDL85153.1"/>
    <property type="molecule type" value="Genomic_DNA"/>
</dbReference>
<evidence type="ECO:0000313" key="1">
    <source>
        <dbReference type="EMBL" id="SDL85153.1"/>
    </source>
</evidence>
<gene>
    <name evidence="1" type="ORF">SAMN04487971_1301</name>
</gene>
<dbReference type="RefSeq" id="WP_090757397.1">
    <property type="nucleotide sequence ID" value="NZ_FNGE01000030.1"/>
</dbReference>
<evidence type="ECO:0008006" key="3">
    <source>
        <dbReference type="Google" id="ProtNLM"/>
    </source>
</evidence>
<reference evidence="2" key="1">
    <citation type="submission" date="2016-10" db="EMBL/GenBank/DDBJ databases">
        <authorList>
            <person name="Varghese N."/>
            <person name="Submissions S."/>
        </authorList>
    </citation>
    <scope>NUCLEOTIDE SEQUENCE [LARGE SCALE GENOMIC DNA]</scope>
    <source>
        <strain evidence="2">CGMCC 1.7655</strain>
    </source>
</reference>
<dbReference type="Proteomes" id="UP000199555">
    <property type="component" value="Unassembled WGS sequence"/>
</dbReference>
<dbReference type="AlphaFoldDB" id="A0A1G9NFI3"/>
<keyword evidence="2" id="KW-1185">Reference proteome</keyword>
<dbReference type="STRING" id="525640.SAMN04487971_1301"/>
<accession>A0A1G9NFI3</accession>
<dbReference type="OrthoDB" id="7773997at2"/>
<organism evidence="1 2">
    <name type="scientific">Paracoccus chinensis</name>
    <dbReference type="NCBI Taxonomy" id="525640"/>
    <lineage>
        <taxon>Bacteria</taxon>
        <taxon>Pseudomonadati</taxon>
        <taxon>Pseudomonadota</taxon>
        <taxon>Alphaproteobacteria</taxon>
        <taxon>Rhodobacterales</taxon>
        <taxon>Paracoccaceae</taxon>
        <taxon>Paracoccus</taxon>
    </lineage>
</organism>